<accession>R7QPH0</accession>
<dbReference type="KEGG" id="ccp:CHC_T00008804001"/>
<keyword evidence="3" id="KW-1185">Reference proteome</keyword>
<organism evidence="2 3">
    <name type="scientific">Chondrus crispus</name>
    <name type="common">Carrageen Irish moss</name>
    <name type="synonym">Polymorpha crispa</name>
    <dbReference type="NCBI Taxonomy" id="2769"/>
    <lineage>
        <taxon>Eukaryota</taxon>
        <taxon>Rhodophyta</taxon>
        <taxon>Florideophyceae</taxon>
        <taxon>Rhodymeniophycidae</taxon>
        <taxon>Gigartinales</taxon>
        <taxon>Gigartinaceae</taxon>
        <taxon>Chondrus</taxon>
    </lineage>
</organism>
<dbReference type="RefSeq" id="XP_005709967.1">
    <property type="nucleotide sequence ID" value="XM_005709910.1"/>
</dbReference>
<proteinExistence type="predicted"/>
<dbReference type="Proteomes" id="UP000012073">
    <property type="component" value="Unassembled WGS sequence"/>
</dbReference>
<feature type="compositionally biased region" description="Pro residues" evidence="1">
    <location>
        <begin position="136"/>
        <end position="145"/>
    </location>
</feature>
<evidence type="ECO:0000313" key="2">
    <source>
        <dbReference type="EMBL" id="CDF39673.1"/>
    </source>
</evidence>
<dbReference type="Gramene" id="CDF39673">
    <property type="protein sequence ID" value="CDF39673"/>
    <property type="gene ID" value="CHC_T00008804001"/>
</dbReference>
<name>R7QPH0_CHOCR</name>
<gene>
    <name evidence="2" type="ORF">CHC_T00008804001</name>
</gene>
<dbReference type="EMBL" id="HG002067">
    <property type="protein sequence ID" value="CDF39673.1"/>
    <property type="molecule type" value="Genomic_DNA"/>
</dbReference>
<feature type="compositionally biased region" description="Polar residues" evidence="1">
    <location>
        <begin position="106"/>
        <end position="117"/>
    </location>
</feature>
<reference evidence="3" key="1">
    <citation type="journal article" date="2013" name="Proc. Natl. Acad. Sci. U.S.A.">
        <title>Genome structure and metabolic features in the red seaweed Chondrus crispus shed light on evolution of the Archaeplastida.</title>
        <authorList>
            <person name="Collen J."/>
            <person name="Porcel B."/>
            <person name="Carre W."/>
            <person name="Ball S.G."/>
            <person name="Chaparro C."/>
            <person name="Tonon T."/>
            <person name="Barbeyron T."/>
            <person name="Michel G."/>
            <person name="Noel B."/>
            <person name="Valentin K."/>
            <person name="Elias M."/>
            <person name="Artiguenave F."/>
            <person name="Arun A."/>
            <person name="Aury J.M."/>
            <person name="Barbosa-Neto J.F."/>
            <person name="Bothwell J.H."/>
            <person name="Bouget F.Y."/>
            <person name="Brillet L."/>
            <person name="Cabello-Hurtado F."/>
            <person name="Capella-Gutierrez S."/>
            <person name="Charrier B."/>
            <person name="Cladiere L."/>
            <person name="Cock J.M."/>
            <person name="Coelho S.M."/>
            <person name="Colleoni C."/>
            <person name="Czjzek M."/>
            <person name="Da Silva C."/>
            <person name="Delage L."/>
            <person name="Denoeud F."/>
            <person name="Deschamps P."/>
            <person name="Dittami S.M."/>
            <person name="Gabaldon T."/>
            <person name="Gachon C.M."/>
            <person name="Groisillier A."/>
            <person name="Herve C."/>
            <person name="Jabbari K."/>
            <person name="Katinka M."/>
            <person name="Kloareg B."/>
            <person name="Kowalczyk N."/>
            <person name="Labadie K."/>
            <person name="Leblanc C."/>
            <person name="Lopez P.J."/>
            <person name="McLachlan D.H."/>
            <person name="Meslet-Cladiere L."/>
            <person name="Moustafa A."/>
            <person name="Nehr Z."/>
            <person name="Nyvall Collen P."/>
            <person name="Panaud O."/>
            <person name="Partensky F."/>
            <person name="Poulain J."/>
            <person name="Rensing S.A."/>
            <person name="Rousvoal S."/>
            <person name="Samson G."/>
            <person name="Symeonidi A."/>
            <person name="Weissenbach J."/>
            <person name="Zambounis A."/>
            <person name="Wincker P."/>
            <person name="Boyen C."/>
        </authorList>
    </citation>
    <scope>NUCLEOTIDE SEQUENCE [LARGE SCALE GENOMIC DNA]</scope>
    <source>
        <strain evidence="3">cv. Stackhouse</strain>
    </source>
</reference>
<dbReference type="GeneID" id="17317683"/>
<evidence type="ECO:0000313" key="3">
    <source>
        <dbReference type="Proteomes" id="UP000012073"/>
    </source>
</evidence>
<dbReference type="AlphaFoldDB" id="R7QPH0"/>
<feature type="region of interest" description="Disordered" evidence="1">
    <location>
        <begin position="73"/>
        <end position="145"/>
    </location>
</feature>
<evidence type="ECO:0000256" key="1">
    <source>
        <dbReference type="SAM" id="MobiDB-lite"/>
    </source>
</evidence>
<sequence length="145" mass="15956">MPFLPQPCHTIHFHFYRQLPKGSVCCHTKPAMSRILDNPAPRPPRPSPRFSAVPRRAIATPLLLHCYSKRRLENIPHPNTPPLPSGPLSESTPLTPPDNCARATERSVQSIRCSSAQALHPRPSASFYTPSSPNIAPHPPPPFAA</sequence>
<protein>
    <submittedName>
        <fullName evidence="2">Uncharacterized protein</fullName>
    </submittedName>
</protein>